<sequence>MFKVFSGSDPVLRQSKDGPGAWRQGATALLQGCAANSHFEGYLRGATITPRMGHSLPTLKYPNCGGLFVSDSYHTGLLFKHPMLHPPRDATDPGAGVPIDCEGKLTEETNCAPPVPMVQQPRNEETEEAFSRRGFSVSLGASTLEQAEQGPLVEASLLQGINHAACVNVLLQVGIHDDLICTEVEFRDAFAPPPTFHAQ</sequence>
<proteinExistence type="predicted"/>
<gene>
    <name evidence="1" type="ORF">B0H17DRAFT_1145324</name>
</gene>
<dbReference type="EMBL" id="JARKIE010000270">
    <property type="protein sequence ID" value="KAJ7659451.1"/>
    <property type="molecule type" value="Genomic_DNA"/>
</dbReference>
<dbReference type="AlphaFoldDB" id="A0AAD7CR79"/>
<organism evidence="1 2">
    <name type="scientific">Mycena rosella</name>
    <name type="common">Pink bonnet</name>
    <name type="synonym">Agaricus rosellus</name>
    <dbReference type="NCBI Taxonomy" id="1033263"/>
    <lineage>
        <taxon>Eukaryota</taxon>
        <taxon>Fungi</taxon>
        <taxon>Dikarya</taxon>
        <taxon>Basidiomycota</taxon>
        <taxon>Agaricomycotina</taxon>
        <taxon>Agaricomycetes</taxon>
        <taxon>Agaricomycetidae</taxon>
        <taxon>Agaricales</taxon>
        <taxon>Marasmiineae</taxon>
        <taxon>Mycenaceae</taxon>
        <taxon>Mycena</taxon>
    </lineage>
</organism>
<name>A0AAD7CR79_MYCRO</name>
<accession>A0AAD7CR79</accession>
<keyword evidence="2" id="KW-1185">Reference proteome</keyword>
<evidence type="ECO:0000313" key="2">
    <source>
        <dbReference type="Proteomes" id="UP001221757"/>
    </source>
</evidence>
<evidence type="ECO:0000313" key="1">
    <source>
        <dbReference type="EMBL" id="KAJ7659451.1"/>
    </source>
</evidence>
<reference evidence="1" key="1">
    <citation type="submission" date="2023-03" db="EMBL/GenBank/DDBJ databases">
        <title>Massive genome expansion in bonnet fungi (Mycena s.s.) driven by repeated elements and novel gene families across ecological guilds.</title>
        <authorList>
            <consortium name="Lawrence Berkeley National Laboratory"/>
            <person name="Harder C.B."/>
            <person name="Miyauchi S."/>
            <person name="Viragh M."/>
            <person name="Kuo A."/>
            <person name="Thoen E."/>
            <person name="Andreopoulos B."/>
            <person name="Lu D."/>
            <person name="Skrede I."/>
            <person name="Drula E."/>
            <person name="Henrissat B."/>
            <person name="Morin E."/>
            <person name="Kohler A."/>
            <person name="Barry K."/>
            <person name="LaButti K."/>
            <person name="Morin E."/>
            <person name="Salamov A."/>
            <person name="Lipzen A."/>
            <person name="Mereny Z."/>
            <person name="Hegedus B."/>
            <person name="Baldrian P."/>
            <person name="Stursova M."/>
            <person name="Weitz H."/>
            <person name="Taylor A."/>
            <person name="Grigoriev I.V."/>
            <person name="Nagy L.G."/>
            <person name="Martin F."/>
            <person name="Kauserud H."/>
        </authorList>
    </citation>
    <scope>NUCLEOTIDE SEQUENCE</scope>
    <source>
        <strain evidence="1">CBHHK067</strain>
    </source>
</reference>
<dbReference type="Proteomes" id="UP001221757">
    <property type="component" value="Unassembled WGS sequence"/>
</dbReference>
<comment type="caution">
    <text evidence="1">The sequence shown here is derived from an EMBL/GenBank/DDBJ whole genome shotgun (WGS) entry which is preliminary data.</text>
</comment>
<protein>
    <submittedName>
        <fullName evidence="1">Uncharacterized protein</fullName>
    </submittedName>
</protein>